<feature type="transmembrane region" description="Helical" evidence="1">
    <location>
        <begin position="138"/>
        <end position="171"/>
    </location>
</feature>
<keyword evidence="4" id="KW-1185">Reference proteome</keyword>
<dbReference type="Proteomes" id="UP001157126">
    <property type="component" value="Unassembled WGS sequence"/>
</dbReference>
<evidence type="ECO:0000313" key="4">
    <source>
        <dbReference type="Proteomes" id="UP001157126"/>
    </source>
</evidence>
<name>A0ABQ6IJE0_9MICO</name>
<feature type="transmembrane region" description="Helical" evidence="1">
    <location>
        <begin position="283"/>
        <end position="306"/>
    </location>
</feature>
<evidence type="ECO:0000313" key="3">
    <source>
        <dbReference type="EMBL" id="GMA38037.1"/>
    </source>
</evidence>
<feature type="transmembrane region" description="Helical" evidence="1">
    <location>
        <begin position="217"/>
        <end position="234"/>
    </location>
</feature>
<feature type="transmembrane region" description="Helical" evidence="1">
    <location>
        <begin position="91"/>
        <end position="108"/>
    </location>
</feature>
<keyword evidence="1" id="KW-0812">Transmembrane</keyword>
<protein>
    <recommendedName>
        <fullName evidence="2">DUF418 domain-containing protein</fullName>
    </recommendedName>
</protein>
<dbReference type="InterPro" id="IPR052529">
    <property type="entry name" value="Bact_Transport_Assoc"/>
</dbReference>
<proteinExistence type="predicted"/>
<evidence type="ECO:0000256" key="1">
    <source>
        <dbReference type="SAM" id="Phobius"/>
    </source>
</evidence>
<gene>
    <name evidence="3" type="ORF">GCM10025883_00820</name>
</gene>
<feature type="transmembrane region" description="Helical" evidence="1">
    <location>
        <begin position="61"/>
        <end position="79"/>
    </location>
</feature>
<feature type="transmembrane region" description="Helical" evidence="1">
    <location>
        <begin position="114"/>
        <end position="131"/>
    </location>
</feature>
<evidence type="ECO:0000259" key="2">
    <source>
        <dbReference type="Pfam" id="PF04235"/>
    </source>
</evidence>
<dbReference type="PANTHER" id="PTHR30590:SF3">
    <property type="entry name" value="HYPOTHETICAL MEMBRANE SPANNING PROTEIN"/>
    <property type="match status" value="1"/>
</dbReference>
<feature type="transmembrane region" description="Helical" evidence="1">
    <location>
        <begin position="254"/>
        <end position="271"/>
    </location>
</feature>
<keyword evidence="1" id="KW-1133">Transmembrane helix</keyword>
<sequence length="343" mass="36264">MPDDAGAPSRRIDALDVVRGFALCGILLVNVPPLIDLPSAVEGGTVNPVRLALDLFVQERFFPIFCLLFGVGFGLMWLIAAQRSARPRLALLRRFGVLFVLGLLHQFVHPGEALLPYALAGIVFLLPVTWVRGRAGVIVPLVLGVVLLGAGLADAGSAELIPGLFLIGFGAGRSGRMSRIVNAIPGVALVAALTWVAALIVLVTIDVRTLRDELSPPLGLTLATAYVATLLLLLHTPVAPALRATLAPLGRMALTNYLGATAIILALRPVMPELGIAGADQDSWLRMIALCVAILVVQSVASTLWLRRFGQGPLEAAWRVATWGRQGSASRVDARRTTTGSPA</sequence>
<comment type="caution">
    <text evidence="3">The sequence shown here is derived from an EMBL/GenBank/DDBJ whole genome shotgun (WGS) entry which is preliminary data.</text>
</comment>
<keyword evidence="1" id="KW-0472">Membrane</keyword>
<dbReference type="Pfam" id="PF04235">
    <property type="entry name" value="DUF418"/>
    <property type="match status" value="1"/>
</dbReference>
<feature type="transmembrane region" description="Helical" evidence="1">
    <location>
        <begin position="183"/>
        <end position="205"/>
    </location>
</feature>
<dbReference type="PANTHER" id="PTHR30590">
    <property type="entry name" value="INNER MEMBRANE PROTEIN"/>
    <property type="match status" value="1"/>
</dbReference>
<dbReference type="EMBL" id="BSUO01000001">
    <property type="protein sequence ID" value="GMA38037.1"/>
    <property type="molecule type" value="Genomic_DNA"/>
</dbReference>
<accession>A0ABQ6IJE0</accession>
<dbReference type="InterPro" id="IPR007349">
    <property type="entry name" value="DUF418"/>
</dbReference>
<organism evidence="3 4">
    <name type="scientific">Mobilicoccus caccae</name>
    <dbReference type="NCBI Taxonomy" id="1859295"/>
    <lineage>
        <taxon>Bacteria</taxon>
        <taxon>Bacillati</taxon>
        <taxon>Actinomycetota</taxon>
        <taxon>Actinomycetes</taxon>
        <taxon>Micrococcales</taxon>
        <taxon>Dermatophilaceae</taxon>
        <taxon>Mobilicoccus</taxon>
    </lineage>
</organism>
<feature type="domain" description="DUF418" evidence="2">
    <location>
        <begin position="189"/>
        <end position="324"/>
    </location>
</feature>
<reference evidence="4" key="1">
    <citation type="journal article" date="2019" name="Int. J. Syst. Evol. Microbiol.">
        <title>The Global Catalogue of Microorganisms (GCM) 10K type strain sequencing project: providing services to taxonomists for standard genome sequencing and annotation.</title>
        <authorList>
            <consortium name="The Broad Institute Genomics Platform"/>
            <consortium name="The Broad Institute Genome Sequencing Center for Infectious Disease"/>
            <person name="Wu L."/>
            <person name="Ma J."/>
        </authorList>
    </citation>
    <scope>NUCLEOTIDE SEQUENCE [LARGE SCALE GENOMIC DNA]</scope>
    <source>
        <strain evidence="4">NBRC 113072</strain>
    </source>
</reference>